<keyword evidence="3" id="KW-0808">Transferase</keyword>
<dbReference type="SMART" id="SM00563">
    <property type="entry name" value="PlsC"/>
    <property type="match status" value="1"/>
</dbReference>
<dbReference type="InterPro" id="IPR045746">
    <property type="entry name" value="ACT14924-like_Acyltransf_dom"/>
</dbReference>
<reference evidence="7 8" key="1">
    <citation type="submission" date="2014-12" db="EMBL/GenBank/DDBJ databases">
        <title>Genomes of Geoalkalibacter ferrihydriticus and Geoalkalibacter subterraneus, two haloalkaliphilic metal-reducing members of the Geobacteraceae.</title>
        <authorList>
            <person name="Badalamenti J.P."/>
            <person name="Torres C.I."/>
            <person name="Krajmalnik-Brown R."/>
            <person name="Bond D.R."/>
        </authorList>
    </citation>
    <scope>NUCLEOTIDE SEQUENCE [LARGE SCALE GENOMIC DNA]</scope>
    <source>
        <strain evidence="7 8">DSM 17813</strain>
    </source>
</reference>
<dbReference type="InterPro" id="IPR016181">
    <property type="entry name" value="Acyl_CoA_acyltransferase"/>
</dbReference>
<accession>A0A0C2HGF0</accession>
<dbReference type="CDD" id="cd07986">
    <property type="entry name" value="LPLAT_ACT14924-like"/>
    <property type="match status" value="1"/>
</dbReference>
<evidence type="ECO:0000256" key="4">
    <source>
        <dbReference type="ARBA" id="ARBA00023098"/>
    </source>
</evidence>
<protein>
    <recommendedName>
        <fullName evidence="6">Phospholipid/glycerol acyltransferase domain-containing protein</fullName>
    </recommendedName>
</protein>
<evidence type="ECO:0000256" key="5">
    <source>
        <dbReference type="ARBA" id="ARBA00023315"/>
    </source>
</evidence>
<sequence>MFRFRFKQKPLAQRALFPLQRGTEYLLALDKCRRMYAHLPEGPPENFCARALDALHVKLRVSPGDLARIPVRGPLIVVANHPFGAVEGLALLSLLQQVRPDICVLANSLLHRIPELRLSMIAVDLFGGFDGKHKNVGGLRKGLRQLAQGGVLVIFPAGEVSHLNLSRAAIDDPPWSQSLARLVRASSAPVLPVYFPGRNSLVFQVMGLIHPVLRTAMLPHELLNKRMRSLEVRIGFPIAFRRLHTMSNADMTDYLRSKTYLLRQRGQPVAARTQARPGESIRPPISAELLEKEVLAIPPAQCLFESGSYQVFCAASGQIPQVLLEIGRLRELTFRGVGEGTGRALDLDPFDAYYTHLFAWQRETREIIGAYRLGRSDEILAAAGPQGLYTNTLFRYRPEFFNELGPALELGRSFVQPKYQKSYNPLMLLWKGIGRFVAKNPQYAKLFGPVSISREYQPASRKWMVSTLVDAYSIPELARMVKARRPLRLKENRFGCKEINKMTSDFDEMELVVADLEADGKGVPVLLRQYLSLGGRYLAFNVDEDFSDVLDGLVLVDLRQTDRKTLERYCGRAGAAEFLALHEHRDLAEGF</sequence>
<feature type="domain" description="Phospholipid/glycerol acyltransferase" evidence="6">
    <location>
        <begin position="75"/>
        <end position="198"/>
    </location>
</feature>
<gene>
    <name evidence="7" type="ORF">GFER_13435</name>
</gene>
<evidence type="ECO:0000256" key="3">
    <source>
        <dbReference type="ARBA" id="ARBA00022679"/>
    </source>
</evidence>
<evidence type="ECO:0000313" key="8">
    <source>
        <dbReference type="Proteomes" id="UP000035068"/>
    </source>
</evidence>
<keyword evidence="5" id="KW-0012">Acyltransferase</keyword>
<organism evidence="7 8">
    <name type="scientific">Geoalkalibacter ferrihydriticus DSM 17813</name>
    <dbReference type="NCBI Taxonomy" id="1121915"/>
    <lineage>
        <taxon>Bacteria</taxon>
        <taxon>Pseudomonadati</taxon>
        <taxon>Thermodesulfobacteriota</taxon>
        <taxon>Desulfuromonadia</taxon>
        <taxon>Desulfuromonadales</taxon>
        <taxon>Geoalkalibacteraceae</taxon>
        <taxon>Geoalkalibacter</taxon>
    </lineage>
</organism>
<dbReference type="SUPFAM" id="SSF55729">
    <property type="entry name" value="Acyl-CoA N-acyltransferases (Nat)"/>
    <property type="match status" value="1"/>
</dbReference>
<evidence type="ECO:0000313" key="7">
    <source>
        <dbReference type="EMBL" id="KIH76016.1"/>
    </source>
</evidence>
<dbReference type="Pfam" id="PF13444">
    <property type="entry name" value="Acetyltransf_5"/>
    <property type="match status" value="1"/>
</dbReference>
<evidence type="ECO:0000256" key="1">
    <source>
        <dbReference type="ARBA" id="ARBA00005189"/>
    </source>
</evidence>
<dbReference type="GO" id="GO:0006629">
    <property type="term" value="P:lipid metabolic process"/>
    <property type="evidence" value="ECO:0007669"/>
    <property type="project" value="UniProtKB-KW"/>
</dbReference>
<comment type="pathway">
    <text evidence="1">Lipid metabolism.</text>
</comment>
<dbReference type="SUPFAM" id="SSF69593">
    <property type="entry name" value="Glycerol-3-phosphate (1)-acyltransferase"/>
    <property type="match status" value="1"/>
</dbReference>
<name>A0A0C2HGF0_9BACT</name>
<comment type="caution">
    <text evidence="7">The sequence shown here is derived from an EMBL/GenBank/DDBJ whole genome shotgun (WGS) entry which is preliminary data.</text>
</comment>
<keyword evidence="2" id="KW-0444">Lipid biosynthesis</keyword>
<evidence type="ECO:0000256" key="2">
    <source>
        <dbReference type="ARBA" id="ARBA00022516"/>
    </source>
</evidence>
<proteinExistence type="predicted"/>
<dbReference type="AlphaFoldDB" id="A0A0C2HGF0"/>
<keyword evidence="8" id="KW-1185">Reference proteome</keyword>
<dbReference type="PANTHER" id="PTHR37323">
    <property type="entry name" value="GCN5-RELATED N-ACETYLTRANSFERASE"/>
    <property type="match status" value="1"/>
</dbReference>
<keyword evidence="4" id="KW-0443">Lipid metabolism</keyword>
<dbReference type="InterPro" id="IPR002123">
    <property type="entry name" value="Plipid/glycerol_acylTrfase"/>
</dbReference>
<evidence type="ECO:0000259" key="6">
    <source>
        <dbReference type="SMART" id="SM00563"/>
    </source>
</evidence>
<dbReference type="PANTHER" id="PTHR37323:SF1">
    <property type="entry name" value="L-ORNITHINE N(ALPHA)-ACYLTRANSFERASE"/>
    <property type="match status" value="1"/>
</dbReference>
<dbReference type="InterPro" id="IPR052351">
    <property type="entry name" value="Ornithine_N-alpha-AT"/>
</dbReference>
<dbReference type="EMBL" id="JWJD01000006">
    <property type="protein sequence ID" value="KIH76016.1"/>
    <property type="molecule type" value="Genomic_DNA"/>
</dbReference>
<dbReference type="Pfam" id="PF19576">
    <property type="entry name" value="Acyltransf_2"/>
    <property type="match status" value="1"/>
</dbReference>
<dbReference type="Proteomes" id="UP000035068">
    <property type="component" value="Unassembled WGS sequence"/>
</dbReference>
<dbReference type="GO" id="GO:0016746">
    <property type="term" value="F:acyltransferase activity"/>
    <property type="evidence" value="ECO:0007669"/>
    <property type="project" value="UniProtKB-KW"/>
</dbReference>